<dbReference type="PROSITE" id="PS00086">
    <property type="entry name" value="CYTOCHROME_P450"/>
    <property type="match status" value="1"/>
</dbReference>
<dbReference type="AlphaFoldDB" id="A0A921Z9K0"/>
<proteinExistence type="inferred from homology"/>
<evidence type="ECO:0000256" key="16">
    <source>
        <dbReference type="RuleBase" id="RU000461"/>
    </source>
</evidence>
<dbReference type="PRINTS" id="PR00463">
    <property type="entry name" value="EP450I"/>
</dbReference>
<evidence type="ECO:0000313" key="18">
    <source>
        <dbReference type="EMBL" id="KAG6453024.1"/>
    </source>
</evidence>
<feature type="transmembrane region" description="Helical" evidence="17">
    <location>
        <begin position="6"/>
        <end position="25"/>
    </location>
</feature>
<protein>
    <recommendedName>
        <fullName evidence="5">unspecific monooxygenase</fullName>
        <ecNumber evidence="5">1.14.14.1</ecNumber>
    </recommendedName>
</protein>
<keyword evidence="9" id="KW-0492">Microsome</keyword>
<evidence type="ECO:0000256" key="2">
    <source>
        <dbReference type="ARBA" id="ARBA00004174"/>
    </source>
</evidence>
<evidence type="ECO:0000256" key="12">
    <source>
        <dbReference type="ARBA" id="ARBA00023033"/>
    </source>
</evidence>
<reference evidence="18" key="2">
    <citation type="submission" date="2020-12" db="EMBL/GenBank/DDBJ databases">
        <authorList>
            <person name="Kanost M."/>
        </authorList>
    </citation>
    <scope>NUCLEOTIDE SEQUENCE</scope>
</reference>
<evidence type="ECO:0000256" key="8">
    <source>
        <dbReference type="ARBA" id="ARBA00022824"/>
    </source>
</evidence>
<feature type="transmembrane region" description="Helical" evidence="17">
    <location>
        <begin position="300"/>
        <end position="320"/>
    </location>
</feature>
<dbReference type="Proteomes" id="UP000791440">
    <property type="component" value="Unassembled WGS sequence"/>
</dbReference>
<dbReference type="EMBL" id="JH668435">
    <property type="protein sequence ID" value="KAG6453025.1"/>
    <property type="molecule type" value="Genomic_DNA"/>
</dbReference>
<comment type="catalytic activity">
    <reaction evidence="14">
        <text>an organic molecule + reduced [NADPH--hemoprotein reductase] + O2 = an alcohol + oxidized [NADPH--hemoprotein reductase] + H2O + H(+)</text>
        <dbReference type="Rhea" id="RHEA:17149"/>
        <dbReference type="Rhea" id="RHEA-COMP:11964"/>
        <dbReference type="Rhea" id="RHEA-COMP:11965"/>
        <dbReference type="ChEBI" id="CHEBI:15377"/>
        <dbReference type="ChEBI" id="CHEBI:15378"/>
        <dbReference type="ChEBI" id="CHEBI:15379"/>
        <dbReference type="ChEBI" id="CHEBI:30879"/>
        <dbReference type="ChEBI" id="CHEBI:57618"/>
        <dbReference type="ChEBI" id="CHEBI:58210"/>
        <dbReference type="ChEBI" id="CHEBI:142491"/>
        <dbReference type="EC" id="1.14.14.1"/>
    </reaction>
</comment>
<keyword evidence="19" id="KW-1185">Reference proteome</keyword>
<keyword evidence="8" id="KW-0256">Endoplasmic reticulum</keyword>
<comment type="similarity">
    <text evidence="4 16">Belongs to the cytochrome P450 family.</text>
</comment>
<dbReference type="FunFam" id="1.10.630.10:FF:000042">
    <property type="entry name" value="Cytochrome P450"/>
    <property type="match status" value="1"/>
</dbReference>
<dbReference type="PRINTS" id="PR00385">
    <property type="entry name" value="P450"/>
</dbReference>
<evidence type="ECO:0000256" key="6">
    <source>
        <dbReference type="ARBA" id="ARBA00022617"/>
    </source>
</evidence>
<evidence type="ECO:0000313" key="19">
    <source>
        <dbReference type="Proteomes" id="UP000791440"/>
    </source>
</evidence>
<keyword evidence="12 16" id="KW-0503">Monooxygenase</keyword>
<evidence type="ECO:0000256" key="3">
    <source>
        <dbReference type="ARBA" id="ARBA00004406"/>
    </source>
</evidence>
<accession>A0A921Z9K0</accession>
<dbReference type="InterPro" id="IPR036396">
    <property type="entry name" value="Cyt_P450_sf"/>
</dbReference>
<keyword evidence="13 17" id="KW-0472">Membrane</keyword>
<evidence type="ECO:0000256" key="11">
    <source>
        <dbReference type="ARBA" id="ARBA00023004"/>
    </source>
</evidence>
<evidence type="ECO:0000256" key="10">
    <source>
        <dbReference type="ARBA" id="ARBA00023002"/>
    </source>
</evidence>
<evidence type="ECO:0000256" key="14">
    <source>
        <dbReference type="ARBA" id="ARBA00047827"/>
    </source>
</evidence>
<evidence type="ECO:0000256" key="13">
    <source>
        <dbReference type="ARBA" id="ARBA00023136"/>
    </source>
</evidence>
<dbReference type="InterPro" id="IPR001128">
    <property type="entry name" value="Cyt_P450"/>
</dbReference>
<sequence length="503" mass="57734">MKVLDVVCGLVVLVILLFFYFKHVYSYWKRRRVIGPKPVPFFGNTKESALRRKHVAVLFKQIYNEFPNEKVVGFYRMTSPALLIRDLDIIKQILIKDFETFPDRGVEFSKEGLGDSLFHCDSITWKALRSHLTPLFTSERLKYSVNLMTNECDKFIQHVENVCLKHKEQEMVQLIQKYTMASIFASFFGISANTIEDSTGVFDQMDESIFKIQRVSEIEFLLPGILKKMNLSIFNKTTVRFCYKIVEAVKLLKGDPTVINDLMDILLALQRKGEVQSPKKADNAEQVLLKMTDHVLASQVLIFFAAGYANNTYILSYALYHLAKNPEIQKKLIAEIDEVLKRFEGQVTYESIKEMTYLDQVFSETLRLHSTANSLQRCAARNYVIPGTDVVIQKGVTVTISAMAIHHDPNIYPDPNKFDPERFAPELVKTRHSCAYLPFGIGPRSCIAIRFAKVQFKVCAVKLLSKFWMETSRRTKDEYLINPERTLLGPTGGIHLNIIPRLS</sequence>
<name>A0A921Z9K0_MANSE</name>
<dbReference type="EMBL" id="JH668435">
    <property type="protein sequence ID" value="KAG6453024.1"/>
    <property type="molecule type" value="Genomic_DNA"/>
</dbReference>
<dbReference type="Pfam" id="PF00067">
    <property type="entry name" value="p450"/>
    <property type="match status" value="1"/>
</dbReference>
<keyword evidence="7 15" id="KW-0479">Metal-binding</keyword>
<dbReference type="GO" id="GO:0020037">
    <property type="term" value="F:heme binding"/>
    <property type="evidence" value="ECO:0007669"/>
    <property type="project" value="InterPro"/>
</dbReference>
<evidence type="ECO:0000256" key="1">
    <source>
        <dbReference type="ARBA" id="ARBA00001971"/>
    </source>
</evidence>
<keyword evidence="10 16" id="KW-0560">Oxidoreductase</keyword>
<dbReference type="PANTHER" id="PTHR24292:SF104">
    <property type="entry name" value="CYTOCHROME P450 308A1-RELATED"/>
    <property type="match status" value="1"/>
</dbReference>
<dbReference type="Gene3D" id="1.10.630.10">
    <property type="entry name" value="Cytochrome P450"/>
    <property type="match status" value="1"/>
</dbReference>
<dbReference type="InterPro" id="IPR002401">
    <property type="entry name" value="Cyt_P450_E_grp-I"/>
</dbReference>
<dbReference type="InterPro" id="IPR050476">
    <property type="entry name" value="Insect_CytP450_Detox"/>
</dbReference>
<feature type="binding site" description="axial binding residue" evidence="15">
    <location>
        <position position="446"/>
    </location>
    <ligand>
        <name>heme</name>
        <dbReference type="ChEBI" id="CHEBI:30413"/>
    </ligand>
    <ligandPart>
        <name>Fe</name>
        <dbReference type="ChEBI" id="CHEBI:18248"/>
    </ligandPart>
</feature>
<comment type="cofactor">
    <cofactor evidence="1 15">
        <name>heme</name>
        <dbReference type="ChEBI" id="CHEBI:30413"/>
    </cofactor>
</comment>
<keyword evidence="6 15" id="KW-0349">Heme</keyword>
<dbReference type="EC" id="1.14.14.1" evidence="5"/>
<dbReference type="SUPFAM" id="SSF48264">
    <property type="entry name" value="Cytochrome P450"/>
    <property type="match status" value="1"/>
</dbReference>
<dbReference type="OrthoDB" id="2789670at2759"/>
<organism evidence="18 19">
    <name type="scientific">Manduca sexta</name>
    <name type="common">Tobacco hawkmoth</name>
    <name type="synonym">Tobacco hornworm</name>
    <dbReference type="NCBI Taxonomy" id="7130"/>
    <lineage>
        <taxon>Eukaryota</taxon>
        <taxon>Metazoa</taxon>
        <taxon>Ecdysozoa</taxon>
        <taxon>Arthropoda</taxon>
        <taxon>Hexapoda</taxon>
        <taxon>Insecta</taxon>
        <taxon>Pterygota</taxon>
        <taxon>Neoptera</taxon>
        <taxon>Endopterygota</taxon>
        <taxon>Lepidoptera</taxon>
        <taxon>Glossata</taxon>
        <taxon>Ditrysia</taxon>
        <taxon>Bombycoidea</taxon>
        <taxon>Sphingidae</taxon>
        <taxon>Sphinginae</taxon>
        <taxon>Sphingini</taxon>
        <taxon>Manduca</taxon>
    </lineage>
</organism>
<dbReference type="CDD" id="cd11056">
    <property type="entry name" value="CYP6-like"/>
    <property type="match status" value="1"/>
</dbReference>
<evidence type="ECO:0000256" key="7">
    <source>
        <dbReference type="ARBA" id="ARBA00022723"/>
    </source>
</evidence>
<evidence type="ECO:0000256" key="9">
    <source>
        <dbReference type="ARBA" id="ARBA00022848"/>
    </source>
</evidence>
<gene>
    <name evidence="18" type="ORF">O3G_MSEX007939</name>
</gene>
<keyword evidence="17" id="KW-0812">Transmembrane</keyword>
<comment type="caution">
    <text evidence="18">The sequence shown here is derived from an EMBL/GenBank/DDBJ whole genome shotgun (WGS) entry which is preliminary data.</text>
</comment>
<evidence type="ECO:0000256" key="15">
    <source>
        <dbReference type="PIRSR" id="PIRSR602401-1"/>
    </source>
</evidence>
<reference evidence="18" key="1">
    <citation type="journal article" date="2016" name="Insect Biochem. Mol. Biol.">
        <title>Multifaceted biological insights from a draft genome sequence of the tobacco hornworm moth, Manduca sexta.</title>
        <authorList>
            <person name="Kanost M.R."/>
            <person name="Arrese E.L."/>
            <person name="Cao X."/>
            <person name="Chen Y.R."/>
            <person name="Chellapilla S."/>
            <person name="Goldsmith M.R."/>
            <person name="Grosse-Wilde E."/>
            <person name="Heckel D.G."/>
            <person name="Herndon N."/>
            <person name="Jiang H."/>
            <person name="Papanicolaou A."/>
            <person name="Qu J."/>
            <person name="Soulages J.L."/>
            <person name="Vogel H."/>
            <person name="Walters J."/>
            <person name="Waterhouse R.M."/>
            <person name="Ahn S.J."/>
            <person name="Almeida F.C."/>
            <person name="An C."/>
            <person name="Aqrawi P."/>
            <person name="Bretschneider A."/>
            <person name="Bryant W.B."/>
            <person name="Bucks S."/>
            <person name="Chao H."/>
            <person name="Chevignon G."/>
            <person name="Christen J.M."/>
            <person name="Clarke D.F."/>
            <person name="Dittmer N.T."/>
            <person name="Ferguson L.C.F."/>
            <person name="Garavelou S."/>
            <person name="Gordon K.H.J."/>
            <person name="Gunaratna R.T."/>
            <person name="Han Y."/>
            <person name="Hauser F."/>
            <person name="He Y."/>
            <person name="Heidel-Fischer H."/>
            <person name="Hirsh A."/>
            <person name="Hu Y."/>
            <person name="Jiang H."/>
            <person name="Kalra D."/>
            <person name="Klinner C."/>
            <person name="Konig C."/>
            <person name="Kovar C."/>
            <person name="Kroll A.R."/>
            <person name="Kuwar S.S."/>
            <person name="Lee S.L."/>
            <person name="Lehman R."/>
            <person name="Li K."/>
            <person name="Li Z."/>
            <person name="Liang H."/>
            <person name="Lovelace S."/>
            <person name="Lu Z."/>
            <person name="Mansfield J.H."/>
            <person name="McCulloch K.J."/>
            <person name="Mathew T."/>
            <person name="Morton B."/>
            <person name="Muzny D.M."/>
            <person name="Neunemann D."/>
            <person name="Ongeri F."/>
            <person name="Pauchet Y."/>
            <person name="Pu L.L."/>
            <person name="Pyrousis I."/>
            <person name="Rao X.J."/>
            <person name="Redding A."/>
            <person name="Roesel C."/>
            <person name="Sanchez-Gracia A."/>
            <person name="Schaack S."/>
            <person name="Shukla A."/>
            <person name="Tetreau G."/>
            <person name="Wang Y."/>
            <person name="Xiong G.H."/>
            <person name="Traut W."/>
            <person name="Walsh T.K."/>
            <person name="Worley K.C."/>
            <person name="Wu D."/>
            <person name="Wu W."/>
            <person name="Wu Y.Q."/>
            <person name="Zhang X."/>
            <person name="Zou Z."/>
            <person name="Zucker H."/>
            <person name="Briscoe A.D."/>
            <person name="Burmester T."/>
            <person name="Clem R.J."/>
            <person name="Feyereisen R."/>
            <person name="Grimmelikhuijzen C.J.P."/>
            <person name="Hamodrakas S.J."/>
            <person name="Hansson B.S."/>
            <person name="Huguet E."/>
            <person name="Jermiin L.S."/>
            <person name="Lan Q."/>
            <person name="Lehman H.K."/>
            <person name="Lorenzen M."/>
            <person name="Merzendorfer H."/>
            <person name="Michalopoulos I."/>
            <person name="Morton D.B."/>
            <person name="Muthukrishnan S."/>
            <person name="Oakeshott J.G."/>
            <person name="Palmer W."/>
            <person name="Park Y."/>
            <person name="Passarelli A.L."/>
            <person name="Rozas J."/>
            <person name="Schwartz L.M."/>
            <person name="Smith W."/>
            <person name="Southgate A."/>
            <person name="Vilcinskas A."/>
            <person name="Vogt R."/>
            <person name="Wang P."/>
            <person name="Werren J."/>
            <person name="Yu X.Q."/>
            <person name="Zhou J.J."/>
            <person name="Brown S.J."/>
            <person name="Scherer S.E."/>
            <person name="Richards S."/>
            <person name="Blissard G.W."/>
        </authorList>
    </citation>
    <scope>NUCLEOTIDE SEQUENCE</scope>
</reference>
<keyword evidence="11 15" id="KW-0408">Iron</keyword>
<dbReference type="GO" id="GO:0005506">
    <property type="term" value="F:iron ion binding"/>
    <property type="evidence" value="ECO:0007669"/>
    <property type="project" value="InterPro"/>
</dbReference>
<keyword evidence="17" id="KW-1133">Transmembrane helix</keyword>
<comment type="subcellular location">
    <subcellularLocation>
        <location evidence="3">Endoplasmic reticulum membrane</location>
        <topology evidence="3">Peripheral membrane protein</topology>
    </subcellularLocation>
    <subcellularLocation>
        <location evidence="2">Microsome membrane</location>
        <topology evidence="2">Peripheral membrane protein</topology>
    </subcellularLocation>
</comment>
<dbReference type="GO" id="GO:0005789">
    <property type="term" value="C:endoplasmic reticulum membrane"/>
    <property type="evidence" value="ECO:0007669"/>
    <property type="project" value="UniProtKB-SubCell"/>
</dbReference>
<evidence type="ECO:0000256" key="17">
    <source>
        <dbReference type="SAM" id="Phobius"/>
    </source>
</evidence>
<dbReference type="InterPro" id="IPR017972">
    <property type="entry name" value="Cyt_P450_CS"/>
</dbReference>
<dbReference type="GO" id="GO:0016712">
    <property type="term" value="F:oxidoreductase activity, acting on paired donors, with incorporation or reduction of molecular oxygen, reduced flavin or flavoprotein as one donor, and incorporation of one atom of oxygen"/>
    <property type="evidence" value="ECO:0007669"/>
    <property type="project" value="UniProtKB-EC"/>
</dbReference>
<evidence type="ECO:0000256" key="5">
    <source>
        <dbReference type="ARBA" id="ARBA00012109"/>
    </source>
</evidence>
<evidence type="ECO:0000256" key="4">
    <source>
        <dbReference type="ARBA" id="ARBA00010617"/>
    </source>
</evidence>
<dbReference type="PANTHER" id="PTHR24292">
    <property type="entry name" value="CYTOCHROME P450"/>
    <property type="match status" value="1"/>
</dbReference>